<dbReference type="AlphaFoldDB" id="A0AAW7YYN8"/>
<gene>
    <name evidence="2" type="ORF">Q4527_00025</name>
</gene>
<proteinExistence type="predicted"/>
<keyword evidence="1" id="KW-0812">Transmembrane</keyword>
<keyword evidence="1" id="KW-1133">Transmembrane helix</keyword>
<evidence type="ECO:0000256" key="1">
    <source>
        <dbReference type="SAM" id="Phobius"/>
    </source>
</evidence>
<reference evidence="2" key="1">
    <citation type="submission" date="2023-07" db="EMBL/GenBank/DDBJ databases">
        <title>Genome content predicts the carbon catabolic preferences of heterotrophic bacteria.</title>
        <authorList>
            <person name="Gralka M."/>
        </authorList>
    </citation>
    <scope>NUCLEOTIDE SEQUENCE</scope>
    <source>
        <strain evidence="2">F2M12</strain>
    </source>
</reference>
<dbReference type="EMBL" id="JAUOQI010000001">
    <property type="protein sequence ID" value="MDO6575756.1"/>
    <property type="molecule type" value="Genomic_DNA"/>
</dbReference>
<accession>A0AAW7YYN8</accession>
<comment type="caution">
    <text evidence="2">The sequence shown here is derived from an EMBL/GenBank/DDBJ whole genome shotgun (WGS) entry which is preliminary data.</text>
</comment>
<evidence type="ECO:0008006" key="4">
    <source>
        <dbReference type="Google" id="ProtNLM"/>
    </source>
</evidence>
<sequence>MSGREQISNYLKSFNRYLASLRSEDAAEVIKEIESHIYDVIDQQEMAGKEADIEGILAGLGAPRVLAENYVSHIQQGTPPPKGFRPLASVTKGLSKTLYWGMLAFGYGTGLALVVLAFANLLLPNGIAFWVEAEGNSVAIGFLSNPILAHSDTTISGLWITPVALVSAYAISLLTYRILALLKRFAVGYHYA</sequence>
<evidence type="ECO:0000313" key="3">
    <source>
        <dbReference type="Proteomes" id="UP001170717"/>
    </source>
</evidence>
<dbReference type="RefSeq" id="WP_303537721.1">
    <property type="nucleotide sequence ID" value="NZ_JAUOQI010000001.1"/>
</dbReference>
<protein>
    <recommendedName>
        <fullName evidence="4">DUF1700 domain-containing protein</fullName>
    </recommendedName>
</protein>
<dbReference type="Proteomes" id="UP001170717">
    <property type="component" value="Unassembled WGS sequence"/>
</dbReference>
<keyword evidence="1" id="KW-0472">Membrane</keyword>
<evidence type="ECO:0000313" key="2">
    <source>
        <dbReference type="EMBL" id="MDO6575756.1"/>
    </source>
</evidence>
<feature type="transmembrane region" description="Helical" evidence="1">
    <location>
        <begin position="158"/>
        <end position="179"/>
    </location>
</feature>
<feature type="transmembrane region" description="Helical" evidence="1">
    <location>
        <begin position="98"/>
        <end position="123"/>
    </location>
</feature>
<organism evidence="2 3">
    <name type="scientific">Alteromonas stellipolaris</name>
    <dbReference type="NCBI Taxonomy" id="233316"/>
    <lineage>
        <taxon>Bacteria</taxon>
        <taxon>Pseudomonadati</taxon>
        <taxon>Pseudomonadota</taxon>
        <taxon>Gammaproteobacteria</taxon>
        <taxon>Alteromonadales</taxon>
        <taxon>Alteromonadaceae</taxon>
        <taxon>Alteromonas/Salinimonas group</taxon>
        <taxon>Alteromonas</taxon>
    </lineage>
</organism>
<name>A0AAW7YYN8_9ALTE</name>
<dbReference type="Pfam" id="PF22564">
    <property type="entry name" value="HAAS"/>
    <property type="match status" value="1"/>
</dbReference>